<feature type="region of interest" description="Disordered" evidence="1">
    <location>
        <begin position="29"/>
        <end position="50"/>
    </location>
</feature>
<evidence type="ECO:0008006" key="4">
    <source>
        <dbReference type="Google" id="ProtNLM"/>
    </source>
</evidence>
<evidence type="ECO:0000313" key="3">
    <source>
        <dbReference type="Proteomes" id="UP000813461"/>
    </source>
</evidence>
<evidence type="ECO:0000256" key="1">
    <source>
        <dbReference type="SAM" id="MobiDB-lite"/>
    </source>
</evidence>
<accession>A0A8K0RDF4</accession>
<dbReference type="PANTHER" id="PTHR42085">
    <property type="entry name" value="F-BOX DOMAIN-CONTAINING PROTEIN"/>
    <property type="match status" value="1"/>
</dbReference>
<dbReference type="AlphaFoldDB" id="A0A8K0RDF4"/>
<feature type="region of interest" description="Disordered" evidence="1">
    <location>
        <begin position="1"/>
        <end position="20"/>
    </location>
</feature>
<evidence type="ECO:0000313" key="2">
    <source>
        <dbReference type="EMBL" id="KAH7093534.1"/>
    </source>
</evidence>
<name>A0A8K0RDF4_9PLEO</name>
<comment type="caution">
    <text evidence="2">The sequence shown here is derived from an EMBL/GenBank/DDBJ whole genome shotgun (WGS) entry which is preliminary data.</text>
</comment>
<dbReference type="PANTHER" id="PTHR42085:SF1">
    <property type="entry name" value="F-BOX DOMAIN-CONTAINING PROTEIN"/>
    <property type="match status" value="1"/>
</dbReference>
<dbReference type="OrthoDB" id="4133832at2759"/>
<feature type="compositionally biased region" description="Polar residues" evidence="1">
    <location>
        <begin position="1"/>
        <end position="13"/>
    </location>
</feature>
<protein>
    <recommendedName>
        <fullName evidence="4">F-box domain-containing protein</fullName>
    </recommendedName>
</protein>
<dbReference type="InterPro" id="IPR038883">
    <property type="entry name" value="AN11006-like"/>
</dbReference>
<reference evidence="2" key="1">
    <citation type="journal article" date="2021" name="Nat. Commun.">
        <title>Genetic determinants of endophytism in the Arabidopsis root mycobiome.</title>
        <authorList>
            <person name="Mesny F."/>
            <person name="Miyauchi S."/>
            <person name="Thiergart T."/>
            <person name="Pickel B."/>
            <person name="Atanasova L."/>
            <person name="Karlsson M."/>
            <person name="Huettel B."/>
            <person name="Barry K.W."/>
            <person name="Haridas S."/>
            <person name="Chen C."/>
            <person name="Bauer D."/>
            <person name="Andreopoulos W."/>
            <person name="Pangilinan J."/>
            <person name="LaButti K."/>
            <person name="Riley R."/>
            <person name="Lipzen A."/>
            <person name="Clum A."/>
            <person name="Drula E."/>
            <person name="Henrissat B."/>
            <person name="Kohler A."/>
            <person name="Grigoriev I.V."/>
            <person name="Martin F.M."/>
            <person name="Hacquard S."/>
        </authorList>
    </citation>
    <scope>NUCLEOTIDE SEQUENCE</scope>
    <source>
        <strain evidence="2">MPI-SDFR-AT-0120</strain>
    </source>
</reference>
<organism evidence="2 3">
    <name type="scientific">Paraphoma chrysanthemicola</name>
    <dbReference type="NCBI Taxonomy" id="798071"/>
    <lineage>
        <taxon>Eukaryota</taxon>
        <taxon>Fungi</taxon>
        <taxon>Dikarya</taxon>
        <taxon>Ascomycota</taxon>
        <taxon>Pezizomycotina</taxon>
        <taxon>Dothideomycetes</taxon>
        <taxon>Pleosporomycetidae</taxon>
        <taxon>Pleosporales</taxon>
        <taxon>Pleosporineae</taxon>
        <taxon>Phaeosphaeriaceae</taxon>
        <taxon>Paraphoma</taxon>
    </lineage>
</organism>
<proteinExistence type="predicted"/>
<sequence length="285" mass="32171">MDSQQQARMSDTPLSDFFFPDSTKYSDLIAHPERDASSQEPEPTDPYSPLLDLPGEIRNLIYEYLLESDCVTLYKAKLAKASNIGKDQFKESGSGRSLTHTCSQLRAEFLQLFQESTTIHMSSSNIGGYVNAHYPDPANAIGRLVVEVTLTPSPTDLGSVIHLPALAPRMDVTLVYHGDTKRWFHHSLKILAGVGNNPVWRNVVLQDMPRLLVFIEKEEPHLVIELKLDTTRRWTTPMGFPSTKRRYLVSKKADPEQTRVWRSKVGLGGLRFPHGQIILCQRGKE</sequence>
<keyword evidence="3" id="KW-1185">Reference proteome</keyword>
<dbReference type="EMBL" id="JAGMVJ010000002">
    <property type="protein sequence ID" value="KAH7093534.1"/>
    <property type="molecule type" value="Genomic_DNA"/>
</dbReference>
<gene>
    <name evidence="2" type="ORF">FB567DRAFT_587964</name>
</gene>
<dbReference type="Proteomes" id="UP000813461">
    <property type="component" value="Unassembled WGS sequence"/>
</dbReference>